<organism evidence="2 3">
    <name type="scientific">Aliikangiella coralliicola</name>
    <dbReference type="NCBI Taxonomy" id="2592383"/>
    <lineage>
        <taxon>Bacteria</taxon>
        <taxon>Pseudomonadati</taxon>
        <taxon>Pseudomonadota</taxon>
        <taxon>Gammaproteobacteria</taxon>
        <taxon>Oceanospirillales</taxon>
        <taxon>Pleioneaceae</taxon>
        <taxon>Aliikangiella</taxon>
    </lineage>
</organism>
<evidence type="ECO:0000313" key="3">
    <source>
        <dbReference type="Proteomes" id="UP000315439"/>
    </source>
</evidence>
<sequence>MDHSPKFWDRVAAKYAKRPIADEASYQKKLETTRQHLQPDMELLELGCGTGSTAIIHSPYVKHIHAIDISSKMLAIAEEKVTTKSIDNITFEHSTIDEYIGNNQSGIAKKWDAVLALSVLHLVSNKEEVIASVYKMLKPGGLFVTSTACLGDTMKFFKVIAPIGKFFGFMPLVKIFTAKELEDCFMAAGFEIEHRWRPGEGKALFLIAKKAG</sequence>
<dbReference type="InterPro" id="IPR029063">
    <property type="entry name" value="SAM-dependent_MTases_sf"/>
</dbReference>
<accession>A0A545UJE6</accession>
<keyword evidence="3" id="KW-1185">Reference proteome</keyword>
<reference evidence="2 3" key="1">
    <citation type="submission" date="2019-07" db="EMBL/GenBank/DDBJ databases">
        <title>Draft genome for Aliikangiella sp. M105.</title>
        <authorList>
            <person name="Wang G."/>
        </authorList>
    </citation>
    <scope>NUCLEOTIDE SEQUENCE [LARGE SCALE GENOMIC DNA]</scope>
    <source>
        <strain evidence="2 3">M105</strain>
    </source>
</reference>
<dbReference type="OrthoDB" id="5642573at2"/>
<dbReference type="SUPFAM" id="SSF53335">
    <property type="entry name" value="S-adenosyl-L-methionine-dependent methyltransferases"/>
    <property type="match status" value="1"/>
</dbReference>
<dbReference type="Pfam" id="PF08242">
    <property type="entry name" value="Methyltransf_12"/>
    <property type="match status" value="1"/>
</dbReference>
<dbReference type="GO" id="GO:0032259">
    <property type="term" value="P:methylation"/>
    <property type="evidence" value="ECO:0007669"/>
    <property type="project" value="UniProtKB-KW"/>
</dbReference>
<dbReference type="RefSeq" id="WP_142891651.1">
    <property type="nucleotide sequence ID" value="NZ_ML660160.1"/>
</dbReference>
<feature type="domain" description="Methyltransferase type 12" evidence="1">
    <location>
        <begin position="44"/>
        <end position="143"/>
    </location>
</feature>
<dbReference type="Gene3D" id="3.40.50.150">
    <property type="entry name" value="Vaccinia Virus protein VP39"/>
    <property type="match status" value="1"/>
</dbReference>
<comment type="caution">
    <text evidence="2">The sequence shown here is derived from an EMBL/GenBank/DDBJ whole genome shotgun (WGS) entry which is preliminary data.</text>
</comment>
<dbReference type="PANTHER" id="PTHR43861:SF1">
    <property type="entry name" value="TRANS-ACONITATE 2-METHYLTRANSFERASE"/>
    <property type="match status" value="1"/>
</dbReference>
<dbReference type="AlphaFoldDB" id="A0A545UJE6"/>
<protein>
    <submittedName>
        <fullName evidence="2">Class I SAM-dependent methyltransferase</fullName>
    </submittedName>
</protein>
<evidence type="ECO:0000313" key="2">
    <source>
        <dbReference type="EMBL" id="TQV89587.1"/>
    </source>
</evidence>
<dbReference type="Proteomes" id="UP000315439">
    <property type="component" value="Unassembled WGS sequence"/>
</dbReference>
<dbReference type="GO" id="GO:0008168">
    <property type="term" value="F:methyltransferase activity"/>
    <property type="evidence" value="ECO:0007669"/>
    <property type="project" value="UniProtKB-KW"/>
</dbReference>
<keyword evidence="2" id="KW-0808">Transferase</keyword>
<gene>
    <name evidence="2" type="ORF">FLL46_01505</name>
</gene>
<dbReference type="InterPro" id="IPR013217">
    <property type="entry name" value="Methyltransf_12"/>
</dbReference>
<keyword evidence="2" id="KW-0489">Methyltransferase</keyword>
<evidence type="ECO:0000259" key="1">
    <source>
        <dbReference type="Pfam" id="PF08242"/>
    </source>
</evidence>
<dbReference type="CDD" id="cd02440">
    <property type="entry name" value="AdoMet_MTases"/>
    <property type="match status" value="1"/>
</dbReference>
<dbReference type="PANTHER" id="PTHR43861">
    <property type="entry name" value="TRANS-ACONITATE 2-METHYLTRANSFERASE-RELATED"/>
    <property type="match status" value="1"/>
</dbReference>
<dbReference type="EMBL" id="VIKS01000001">
    <property type="protein sequence ID" value="TQV89587.1"/>
    <property type="molecule type" value="Genomic_DNA"/>
</dbReference>
<name>A0A545UJE6_9GAMM</name>
<proteinExistence type="predicted"/>